<dbReference type="Proteomes" id="UP001597052">
    <property type="component" value="Unassembled WGS sequence"/>
</dbReference>
<organism evidence="3 4">
    <name type="scientific">Halohasta litorea</name>
    <dbReference type="NCBI Taxonomy" id="869891"/>
    <lineage>
        <taxon>Archaea</taxon>
        <taxon>Methanobacteriati</taxon>
        <taxon>Methanobacteriota</taxon>
        <taxon>Stenosarchaea group</taxon>
        <taxon>Halobacteria</taxon>
        <taxon>Halobacteriales</taxon>
        <taxon>Haloferacaceae</taxon>
        <taxon>Halohasta</taxon>
    </lineage>
</organism>
<evidence type="ECO:0000256" key="1">
    <source>
        <dbReference type="SAM" id="Phobius"/>
    </source>
</evidence>
<evidence type="ECO:0000259" key="2">
    <source>
        <dbReference type="Pfam" id="PF26438"/>
    </source>
</evidence>
<dbReference type="RefSeq" id="WP_256397752.1">
    <property type="nucleotide sequence ID" value="NZ_JANHDJ010000012.1"/>
</dbReference>
<dbReference type="Pfam" id="PF26438">
    <property type="entry name" value="DUF8108_N"/>
    <property type="match status" value="1"/>
</dbReference>
<evidence type="ECO:0000313" key="4">
    <source>
        <dbReference type="Proteomes" id="UP001597052"/>
    </source>
</evidence>
<dbReference type="InterPro" id="IPR058962">
    <property type="entry name" value="DUF8108_N"/>
</dbReference>
<protein>
    <recommendedName>
        <fullName evidence="2">DUF8108 domain-containing protein</fullName>
    </recommendedName>
</protein>
<name>A0ABD6DF91_9EURY</name>
<keyword evidence="1" id="KW-0812">Transmembrane</keyword>
<feature type="transmembrane region" description="Helical" evidence="1">
    <location>
        <begin position="43"/>
        <end position="64"/>
    </location>
</feature>
<comment type="caution">
    <text evidence="3">The sequence shown here is derived from an EMBL/GenBank/DDBJ whole genome shotgun (WGS) entry which is preliminary data.</text>
</comment>
<feature type="domain" description="DUF8108" evidence="2">
    <location>
        <begin position="8"/>
        <end position="74"/>
    </location>
</feature>
<sequence length="93" mass="10985">MREVVDTEQAFEQAVFDYQTVGYEVIEKAQGRAVLKRGLRGDWIWHVPLFIFTLGVGNIAYLFYRWFNRPEKLVVRRRMAPDEGAVERTEKYG</sequence>
<reference evidence="3 4" key="1">
    <citation type="journal article" date="2019" name="Int. J. Syst. Evol. Microbiol.">
        <title>The Global Catalogue of Microorganisms (GCM) 10K type strain sequencing project: providing services to taxonomists for standard genome sequencing and annotation.</title>
        <authorList>
            <consortium name="The Broad Institute Genomics Platform"/>
            <consortium name="The Broad Institute Genome Sequencing Center for Infectious Disease"/>
            <person name="Wu L."/>
            <person name="Ma J."/>
        </authorList>
    </citation>
    <scope>NUCLEOTIDE SEQUENCE [LARGE SCALE GENOMIC DNA]</scope>
    <source>
        <strain evidence="3 4">CGMCC 1.10593</strain>
    </source>
</reference>
<proteinExistence type="predicted"/>
<dbReference type="AlphaFoldDB" id="A0ABD6DF91"/>
<evidence type="ECO:0000313" key="3">
    <source>
        <dbReference type="EMBL" id="MFD1643823.1"/>
    </source>
</evidence>
<keyword evidence="1" id="KW-1133">Transmembrane helix</keyword>
<keyword evidence="1" id="KW-0472">Membrane</keyword>
<accession>A0ABD6DF91</accession>
<gene>
    <name evidence="3" type="ORF">ACFSBW_18370</name>
</gene>
<keyword evidence="4" id="KW-1185">Reference proteome</keyword>
<dbReference type="EMBL" id="JBHUDM010000010">
    <property type="protein sequence ID" value="MFD1643823.1"/>
    <property type="molecule type" value="Genomic_DNA"/>
</dbReference>